<dbReference type="Gene3D" id="1.10.510.10">
    <property type="entry name" value="Transferase(Phosphotransferase) domain 1"/>
    <property type="match status" value="1"/>
</dbReference>
<evidence type="ECO:0000313" key="2">
    <source>
        <dbReference type="EMBL" id="KAJ3838382.1"/>
    </source>
</evidence>
<dbReference type="SUPFAM" id="SSF56112">
    <property type="entry name" value="Protein kinase-like (PK-like)"/>
    <property type="match status" value="1"/>
</dbReference>
<sequence length="496" mass="57308">MWNMSRILSLDPSRRFTHGITIEDHSLCLSFLSRGMLLKTRSFDLDEHLQLVRMFLSFAFSSAEDMGWDPTITFSHEDINGRQYHFLVDQHIYRTIEQLCDRSAEDPLGRATRVWKVRDAQGEVHVLKDLWLEIDRQEEHVIYERIVADVERFAPPDTGMKAKKCVVDRMLTPLEHCRVKVCDKVDDTIVVILRGYDVANIQSVANFSDTSEFSYRERTEFRSDGPKPNPQRYHYRIVFLEYATTLYDERNLANILHAIVGILIAIYHIHAAGWVHRDISGGNLYYYKGRNVGLLGDLEYAKRVDDHSQKSAHMGTPAFTSLEVLTSSYCFTMPPDIPGYDELDTDEVSLPDLEVILVPAPPFAHNALHDVEAVWWVLVWVLLFNDDAAVPTQNPVLRQELMNRIFSDQYLSMHRLQFFRTPDFGDCLPSSFSPIVKIVSNFSRILYGAYRIAEKDYPTIDSKAEPRFQLQCTRAFNREAMEAASRIKLVPTRFRG</sequence>
<dbReference type="GO" id="GO:0005524">
    <property type="term" value="F:ATP binding"/>
    <property type="evidence" value="ECO:0007669"/>
    <property type="project" value="InterPro"/>
</dbReference>
<dbReference type="Proteomes" id="UP001163846">
    <property type="component" value="Unassembled WGS sequence"/>
</dbReference>
<dbReference type="GO" id="GO:0004672">
    <property type="term" value="F:protein kinase activity"/>
    <property type="evidence" value="ECO:0007669"/>
    <property type="project" value="InterPro"/>
</dbReference>
<comment type="caution">
    <text evidence="2">The sequence shown here is derived from an EMBL/GenBank/DDBJ whole genome shotgun (WGS) entry which is preliminary data.</text>
</comment>
<evidence type="ECO:0000259" key="1">
    <source>
        <dbReference type="PROSITE" id="PS50011"/>
    </source>
</evidence>
<dbReference type="InterPro" id="IPR040976">
    <property type="entry name" value="Pkinase_fungal"/>
</dbReference>
<dbReference type="PANTHER" id="PTHR38248">
    <property type="entry name" value="FUNK1 6"/>
    <property type="match status" value="1"/>
</dbReference>
<dbReference type="PROSITE" id="PS50011">
    <property type="entry name" value="PROTEIN_KINASE_DOM"/>
    <property type="match status" value="1"/>
</dbReference>
<keyword evidence="3" id="KW-1185">Reference proteome</keyword>
<dbReference type="Pfam" id="PF17667">
    <property type="entry name" value="Pkinase_fungal"/>
    <property type="match status" value="1"/>
</dbReference>
<dbReference type="AlphaFoldDB" id="A0AA38UHF3"/>
<evidence type="ECO:0000313" key="3">
    <source>
        <dbReference type="Proteomes" id="UP001163846"/>
    </source>
</evidence>
<dbReference type="InterPro" id="IPR000719">
    <property type="entry name" value="Prot_kinase_dom"/>
</dbReference>
<gene>
    <name evidence="2" type="ORF">F5878DRAFT_174025</name>
</gene>
<dbReference type="EMBL" id="MU806186">
    <property type="protein sequence ID" value="KAJ3838382.1"/>
    <property type="molecule type" value="Genomic_DNA"/>
</dbReference>
<proteinExistence type="predicted"/>
<accession>A0AA38UHF3</accession>
<dbReference type="PANTHER" id="PTHR38248:SF2">
    <property type="entry name" value="FUNK1 11"/>
    <property type="match status" value="1"/>
</dbReference>
<dbReference type="InterPro" id="IPR011009">
    <property type="entry name" value="Kinase-like_dom_sf"/>
</dbReference>
<reference evidence="2" key="1">
    <citation type="submission" date="2022-08" db="EMBL/GenBank/DDBJ databases">
        <authorList>
            <consortium name="DOE Joint Genome Institute"/>
            <person name="Min B."/>
            <person name="Riley R."/>
            <person name="Sierra-Patev S."/>
            <person name="Naranjo-Ortiz M."/>
            <person name="Looney B."/>
            <person name="Konkel Z."/>
            <person name="Slot J.C."/>
            <person name="Sakamoto Y."/>
            <person name="Steenwyk J.L."/>
            <person name="Rokas A."/>
            <person name="Carro J."/>
            <person name="Camarero S."/>
            <person name="Ferreira P."/>
            <person name="Molpeceres G."/>
            <person name="Ruiz-Duenas F.J."/>
            <person name="Serrano A."/>
            <person name="Henrissat B."/>
            <person name="Drula E."/>
            <person name="Hughes K.W."/>
            <person name="Mata J.L."/>
            <person name="Ishikawa N.K."/>
            <person name="Vargas-Isla R."/>
            <person name="Ushijima S."/>
            <person name="Smith C.A."/>
            <person name="Ahrendt S."/>
            <person name="Andreopoulos W."/>
            <person name="He G."/>
            <person name="Labutti K."/>
            <person name="Lipzen A."/>
            <person name="Ng V."/>
            <person name="Sandor L."/>
            <person name="Barry K."/>
            <person name="Martinez A.T."/>
            <person name="Xiao Y."/>
            <person name="Gibbons J.G."/>
            <person name="Terashima K."/>
            <person name="Hibbett D.S."/>
            <person name="Grigoriev I.V."/>
        </authorList>
    </citation>
    <scope>NUCLEOTIDE SEQUENCE</scope>
    <source>
        <strain evidence="2">TFB9207</strain>
    </source>
</reference>
<protein>
    <recommendedName>
        <fullName evidence="1">Protein kinase domain-containing protein</fullName>
    </recommendedName>
</protein>
<name>A0AA38UHF3_9AGAR</name>
<feature type="domain" description="Protein kinase" evidence="1">
    <location>
        <begin position="49"/>
        <end position="419"/>
    </location>
</feature>
<organism evidence="2 3">
    <name type="scientific">Lentinula raphanica</name>
    <dbReference type="NCBI Taxonomy" id="153919"/>
    <lineage>
        <taxon>Eukaryota</taxon>
        <taxon>Fungi</taxon>
        <taxon>Dikarya</taxon>
        <taxon>Basidiomycota</taxon>
        <taxon>Agaricomycotina</taxon>
        <taxon>Agaricomycetes</taxon>
        <taxon>Agaricomycetidae</taxon>
        <taxon>Agaricales</taxon>
        <taxon>Marasmiineae</taxon>
        <taxon>Omphalotaceae</taxon>
        <taxon>Lentinula</taxon>
    </lineage>
</organism>